<dbReference type="EMBL" id="FOGU01000001">
    <property type="protein sequence ID" value="SER54771.1"/>
    <property type="molecule type" value="Genomic_DNA"/>
</dbReference>
<evidence type="ECO:0008006" key="4">
    <source>
        <dbReference type="Google" id="ProtNLM"/>
    </source>
</evidence>
<evidence type="ECO:0000256" key="1">
    <source>
        <dbReference type="SAM" id="SignalP"/>
    </source>
</evidence>
<dbReference type="OrthoDB" id="7658992at2"/>
<accession>A0A1H9Q2U1</accession>
<dbReference type="Pfam" id="PF17267">
    <property type="entry name" value="DUF5333"/>
    <property type="match status" value="1"/>
</dbReference>
<protein>
    <recommendedName>
        <fullName evidence="4">DUF5333 domain-containing protein</fullName>
    </recommendedName>
</protein>
<proteinExistence type="predicted"/>
<sequence length="135" mass="14495">MTRPIAALALVVGLSNPAIAQALPPLEEDPTVVSGFYAIGLADEVRKNCDDISPRWIRAVTFLNSLKNYAERKGYSSADIKALRNNDAAEDALRYRIRADLAARGATPDNPEGYCAVGRAEIAAETQAGRLLSAH</sequence>
<keyword evidence="3" id="KW-1185">Reference proteome</keyword>
<dbReference type="AlphaFoldDB" id="A0A1H9Q2U1"/>
<reference evidence="2 3" key="1">
    <citation type="submission" date="2016-10" db="EMBL/GenBank/DDBJ databases">
        <authorList>
            <person name="de Groot N.N."/>
        </authorList>
    </citation>
    <scope>NUCLEOTIDE SEQUENCE [LARGE SCALE GENOMIC DNA]</scope>
    <source>
        <strain evidence="2 3">DSM 23042</strain>
    </source>
</reference>
<organism evidence="2 3">
    <name type="scientific">Tranquillimonas rosea</name>
    <dbReference type="NCBI Taxonomy" id="641238"/>
    <lineage>
        <taxon>Bacteria</taxon>
        <taxon>Pseudomonadati</taxon>
        <taxon>Pseudomonadota</taxon>
        <taxon>Alphaproteobacteria</taxon>
        <taxon>Rhodobacterales</taxon>
        <taxon>Roseobacteraceae</taxon>
        <taxon>Tranquillimonas</taxon>
    </lineage>
</organism>
<keyword evidence="1" id="KW-0732">Signal</keyword>
<feature type="chain" id="PRO_5011611583" description="DUF5333 domain-containing protein" evidence="1">
    <location>
        <begin position="21"/>
        <end position="135"/>
    </location>
</feature>
<feature type="signal peptide" evidence="1">
    <location>
        <begin position="1"/>
        <end position="20"/>
    </location>
</feature>
<gene>
    <name evidence="2" type="ORF">SAMN04490244_101446</name>
</gene>
<evidence type="ECO:0000313" key="3">
    <source>
        <dbReference type="Proteomes" id="UP000198885"/>
    </source>
</evidence>
<evidence type="ECO:0000313" key="2">
    <source>
        <dbReference type="EMBL" id="SER54771.1"/>
    </source>
</evidence>
<dbReference type="InterPro" id="IPR020349">
    <property type="entry name" value="Uncharacterised_14.7kDa"/>
</dbReference>
<dbReference type="Proteomes" id="UP000198885">
    <property type="component" value="Unassembled WGS sequence"/>
</dbReference>
<dbReference type="STRING" id="641238.SAMN04490244_101446"/>
<name>A0A1H9Q2U1_9RHOB</name>
<dbReference type="RefSeq" id="WP_092687655.1">
    <property type="nucleotide sequence ID" value="NZ_FOGU01000001.1"/>
</dbReference>